<feature type="domain" description="Glutamine amidotransferase type-2" evidence="11">
    <location>
        <begin position="2"/>
        <end position="215"/>
    </location>
</feature>
<dbReference type="STRING" id="1801732.A2814_03520"/>
<comment type="subunit">
    <text evidence="10">Homodimer.</text>
</comment>
<dbReference type="PROSITE" id="PS51278">
    <property type="entry name" value="GATASE_TYPE_2"/>
    <property type="match status" value="1"/>
</dbReference>
<accession>A0A1F6UU40</accession>
<dbReference type="PANTHER" id="PTHR10937:SF0">
    <property type="entry name" value="GLUTAMINE--FRUCTOSE-6-PHOSPHATE TRANSAMINASE (ISOMERIZING)"/>
    <property type="match status" value="1"/>
</dbReference>
<reference evidence="13 14" key="1">
    <citation type="journal article" date="2016" name="Nat. Commun.">
        <title>Thousands of microbial genomes shed light on interconnected biogeochemical processes in an aquifer system.</title>
        <authorList>
            <person name="Anantharaman K."/>
            <person name="Brown C.T."/>
            <person name="Hug L.A."/>
            <person name="Sharon I."/>
            <person name="Castelle C.J."/>
            <person name="Probst A.J."/>
            <person name="Thomas B.C."/>
            <person name="Singh A."/>
            <person name="Wilkins M.J."/>
            <person name="Karaoz U."/>
            <person name="Brodie E.L."/>
            <person name="Williams K.H."/>
            <person name="Hubbard S.S."/>
            <person name="Banfield J.F."/>
        </authorList>
    </citation>
    <scope>NUCLEOTIDE SEQUENCE [LARGE SCALE GENOMIC DNA]</scope>
</reference>
<dbReference type="GO" id="GO:0006002">
    <property type="term" value="P:fructose 6-phosphate metabolic process"/>
    <property type="evidence" value="ECO:0007669"/>
    <property type="project" value="TreeGrafter"/>
</dbReference>
<evidence type="ECO:0000256" key="7">
    <source>
        <dbReference type="ARBA" id="ARBA00022679"/>
    </source>
</evidence>
<dbReference type="EMBL" id="MFTI01000013">
    <property type="protein sequence ID" value="OGI60853.1"/>
    <property type="molecule type" value="Genomic_DNA"/>
</dbReference>
<keyword evidence="9" id="KW-0315">Glutamine amidotransferase</keyword>
<dbReference type="GO" id="GO:0004360">
    <property type="term" value="F:glutamine-fructose-6-phosphate transaminase (isomerizing) activity"/>
    <property type="evidence" value="ECO:0007669"/>
    <property type="project" value="UniProtKB-UniRule"/>
</dbReference>
<dbReference type="PANTHER" id="PTHR10937">
    <property type="entry name" value="GLUCOSAMINE--FRUCTOSE-6-PHOSPHATE AMINOTRANSFERASE, ISOMERIZING"/>
    <property type="match status" value="1"/>
</dbReference>
<evidence type="ECO:0000256" key="4">
    <source>
        <dbReference type="ARBA" id="ARBA00016090"/>
    </source>
</evidence>
<sequence>MCGIVGYIGKKQALPILLGGLRDLEYRGYDSTGIAILDKGKIKRIREVGKVDFLVKKIADQSFNGTVGIAHTRWATHGGVSEKNAHPHTAGGGKLVLAHNGIIENYRELKKELKDQNLESETDSEILAKLIYQNYKGDLLKAVKKILPQVRGTYGLVVMHVEHPNELVAARLGSPLVVGIGDGEYYIASDVTPMLPFTKQVTFLDDGEIADINLSGLKIFNIKNQVINKDTIRIDCDKDTAQRGGFEHFMLKEIFDQPAVFEDAVRGRMNMEEGTAVLGGLNMTEKEMLNLNKIMIIAEGTAKHAGMIAKYAFERLANISTEVDFSSEFRYRDPVVDNQTLVFFISQSGETVDTILALKEAKRKGAVVRGIVNTVGSTIARETGAGTYIHAGPELSVASTKAYTNMVAVLLLYALQFGRLKHTSLATGQRILQTLMEIPEKMNEILKQSNRIKKFAKDYKNYKNVLFISRGVNYPVALEGALKLKEISYIHAEGMGSGEMKHGSLALISKDFPIVVIMTQTSLYEKVKSNVREAKARGARVLIVATEGDEEAKELSKDIIYVPKTMELLEPLLNTIPLQLFAYYVAVALGRDVDRPRNLAKSVTVE</sequence>
<evidence type="ECO:0000256" key="8">
    <source>
        <dbReference type="ARBA" id="ARBA00022737"/>
    </source>
</evidence>
<evidence type="ECO:0000256" key="3">
    <source>
        <dbReference type="ARBA" id="ARBA00012916"/>
    </source>
</evidence>
<dbReference type="AlphaFoldDB" id="A0A1F6UU40"/>
<dbReference type="NCBIfam" id="NF001484">
    <property type="entry name" value="PRK00331.1"/>
    <property type="match status" value="1"/>
</dbReference>
<evidence type="ECO:0000256" key="6">
    <source>
        <dbReference type="ARBA" id="ARBA00022576"/>
    </source>
</evidence>
<dbReference type="FunFam" id="3.40.50.10490:FF:000001">
    <property type="entry name" value="Glutamine--fructose-6-phosphate aminotransferase [isomerizing]"/>
    <property type="match status" value="1"/>
</dbReference>
<keyword evidence="7 10" id="KW-0808">Transferase</keyword>
<comment type="catalytic activity">
    <reaction evidence="1 10">
        <text>D-fructose 6-phosphate + L-glutamine = D-glucosamine 6-phosphate + L-glutamate</text>
        <dbReference type="Rhea" id="RHEA:13237"/>
        <dbReference type="ChEBI" id="CHEBI:29985"/>
        <dbReference type="ChEBI" id="CHEBI:58359"/>
        <dbReference type="ChEBI" id="CHEBI:58725"/>
        <dbReference type="ChEBI" id="CHEBI:61527"/>
        <dbReference type="EC" id="2.6.1.16"/>
    </reaction>
</comment>
<dbReference type="SUPFAM" id="SSF53697">
    <property type="entry name" value="SIS domain"/>
    <property type="match status" value="1"/>
</dbReference>
<dbReference type="Gene3D" id="3.60.20.10">
    <property type="entry name" value="Glutamine Phosphoribosylpyrophosphate, subunit 1, domain 1"/>
    <property type="match status" value="1"/>
</dbReference>
<organism evidence="13 14">
    <name type="scientific">Candidatus Nomurabacteria bacterium RIFCSPHIGHO2_01_FULL_38_19</name>
    <dbReference type="NCBI Taxonomy" id="1801732"/>
    <lineage>
        <taxon>Bacteria</taxon>
        <taxon>Candidatus Nomuraibacteriota</taxon>
    </lineage>
</organism>
<evidence type="ECO:0000313" key="13">
    <source>
        <dbReference type="EMBL" id="OGI60853.1"/>
    </source>
</evidence>
<dbReference type="InterPro" id="IPR005855">
    <property type="entry name" value="GFAT"/>
</dbReference>
<dbReference type="GO" id="GO:0005975">
    <property type="term" value="P:carbohydrate metabolic process"/>
    <property type="evidence" value="ECO:0007669"/>
    <property type="project" value="UniProtKB-UniRule"/>
</dbReference>
<dbReference type="CDD" id="cd00714">
    <property type="entry name" value="GFAT"/>
    <property type="match status" value="1"/>
</dbReference>
<dbReference type="InterPro" id="IPR029055">
    <property type="entry name" value="Ntn_hydrolases_N"/>
</dbReference>
<dbReference type="GO" id="GO:0005829">
    <property type="term" value="C:cytosol"/>
    <property type="evidence" value="ECO:0007669"/>
    <property type="project" value="TreeGrafter"/>
</dbReference>
<feature type="domain" description="SIS" evidence="12">
    <location>
        <begin position="284"/>
        <end position="422"/>
    </location>
</feature>
<dbReference type="HAMAP" id="MF_00164">
    <property type="entry name" value="GlmS"/>
    <property type="match status" value="1"/>
</dbReference>
<keyword evidence="6 10" id="KW-0032">Aminotransferase</keyword>
<dbReference type="EC" id="2.6.1.16" evidence="3 10"/>
<keyword evidence="8" id="KW-0677">Repeat</keyword>
<proteinExistence type="inferred from homology"/>
<evidence type="ECO:0000256" key="9">
    <source>
        <dbReference type="ARBA" id="ARBA00022962"/>
    </source>
</evidence>
<dbReference type="InterPro" id="IPR001347">
    <property type="entry name" value="SIS_dom"/>
</dbReference>
<dbReference type="InterPro" id="IPR046348">
    <property type="entry name" value="SIS_dom_sf"/>
</dbReference>
<evidence type="ECO:0000259" key="12">
    <source>
        <dbReference type="PROSITE" id="PS51464"/>
    </source>
</evidence>
<feature type="active site" description="For Fru-6P isomerization activity" evidence="10">
    <location>
        <position position="601"/>
    </location>
</feature>
<feature type="initiator methionine" description="Removed" evidence="10">
    <location>
        <position position="1"/>
    </location>
</feature>
<evidence type="ECO:0000256" key="5">
    <source>
        <dbReference type="ARBA" id="ARBA00022490"/>
    </source>
</evidence>
<dbReference type="Proteomes" id="UP000177869">
    <property type="component" value="Unassembled WGS sequence"/>
</dbReference>
<dbReference type="InterPro" id="IPR035466">
    <property type="entry name" value="GlmS/AgaS_SIS"/>
</dbReference>
<dbReference type="PROSITE" id="PS51464">
    <property type="entry name" value="SIS"/>
    <property type="match status" value="2"/>
</dbReference>
<name>A0A1F6UU40_9BACT</name>
<dbReference type="GO" id="GO:0097367">
    <property type="term" value="F:carbohydrate derivative binding"/>
    <property type="evidence" value="ECO:0007669"/>
    <property type="project" value="InterPro"/>
</dbReference>
<dbReference type="InterPro" id="IPR017932">
    <property type="entry name" value="GATase_2_dom"/>
</dbReference>
<comment type="caution">
    <text evidence="13">The sequence shown here is derived from an EMBL/GenBank/DDBJ whole genome shotgun (WGS) entry which is preliminary data.</text>
</comment>
<dbReference type="Pfam" id="PF01380">
    <property type="entry name" value="SIS"/>
    <property type="match status" value="2"/>
</dbReference>
<gene>
    <name evidence="10" type="primary">glmS</name>
    <name evidence="13" type="ORF">A2814_03520</name>
</gene>
<feature type="active site" description="Nucleophile; for GATase activity" evidence="10">
    <location>
        <position position="2"/>
    </location>
</feature>
<evidence type="ECO:0000256" key="10">
    <source>
        <dbReference type="HAMAP-Rule" id="MF_00164"/>
    </source>
</evidence>
<dbReference type="Pfam" id="PF13522">
    <property type="entry name" value="GATase_6"/>
    <property type="match status" value="1"/>
</dbReference>
<evidence type="ECO:0000256" key="2">
    <source>
        <dbReference type="ARBA" id="ARBA00004496"/>
    </source>
</evidence>
<dbReference type="SUPFAM" id="SSF56235">
    <property type="entry name" value="N-terminal nucleophile aminohydrolases (Ntn hydrolases)"/>
    <property type="match status" value="1"/>
</dbReference>
<dbReference type="GO" id="GO:0006487">
    <property type="term" value="P:protein N-linked glycosylation"/>
    <property type="evidence" value="ECO:0007669"/>
    <property type="project" value="TreeGrafter"/>
</dbReference>
<evidence type="ECO:0000259" key="11">
    <source>
        <dbReference type="PROSITE" id="PS51278"/>
    </source>
</evidence>
<evidence type="ECO:0000313" key="14">
    <source>
        <dbReference type="Proteomes" id="UP000177869"/>
    </source>
</evidence>
<comment type="subcellular location">
    <subcellularLocation>
        <location evidence="2 10">Cytoplasm</location>
    </subcellularLocation>
</comment>
<dbReference type="InterPro" id="IPR035490">
    <property type="entry name" value="GlmS/FrlB_SIS"/>
</dbReference>
<comment type="function">
    <text evidence="10">Catalyzes the first step in hexosamine metabolism, converting fructose-6P into glucosamine-6P using glutamine as a nitrogen source.</text>
</comment>
<dbReference type="NCBIfam" id="TIGR01135">
    <property type="entry name" value="glmS"/>
    <property type="match status" value="1"/>
</dbReference>
<dbReference type="CDD" id="cd05008">
    <property type="entry name" value="SIS_GlmS_GlmD_1"/>
    <property type="match status" value="1"/>
</dbReference>
<dbReference type="CDD" id="cd05009">
    <property type="entry name" value="SIS_GlmS_GlmD_2"/>
    <property type="match status" value="1"/>
</dbReference>
<protein>
    <recommendedName>
        <fullName evidence="4 10">Glutamine--fructose-6-phosphate aminotransferase [isomerizing]</fullName>
        <ecNumber evidence="3 10">2.6.1.16</ecNumber>
    </recommendedName>
    <alternativeName>
        <fullName evidence="10">D-fructose-6-phosphate amidotransferase</fullName>
    </alternativeName>
    <alternativeName>
        <fullName evidence="10">GFAT</fullName>
    </alternativeName>
    <alternativeName>
        <fullName evidence="10">Glucosamine-6-phosphate synthase</fullName>
    </alternativeName>
    <alternativeName>
        <fullName evidence="10">Hexosephosphate aminotransferase</fullName>
    </alternativeName>
    <alternativeName>
        <fullName evidence="10">L-glutamine--D-fructose-6-phosphate amidotransferase</fullName>
    </alternativeName>
</protein>
<feature type="domain" description="SIS" evidence="12">
    <location>
        <begin position="455"/>
        <end position="596"/>
    </location>
</feature>
<evidence type="ECO:0000256" key="1">
    <source>
        <dbReference type="ARBA" id="ARBA00001031"/>
    </source>
</evidence>
<dbReference type="InterPro" id="IPR047084">
    <property type="entry name" value="GFAT_N"/>
</dbReference>
<dbReference type="Gene3D" id="3.40.50.10490">
    <property type="entry name" value="Glucose-6-phosphate isomerase like protein, domain 1"/>
    <property type="match status" value="2"/>
</dbReference>
<dbReference type="FunFam" id="3.60.20.10:FF:000006">
    <property type="entry name" value="Glutamine--fructose-6-phosphate aminotransferase [isomerizing]"/>
    <property type="match status" value="1"/>
</dbReference>
<keyword evidence="5 10" id="KW-0963">Cytoplasm</keyword>
<dbReference type="GO" id="GO:0006047">
    <property type="term" value="P:UDP-N-acetylglucosamine metabolic process"/>
    <property type="evidence" value="ECO:0007669"/>
    <property type="project" value="TreeGrafter"/>
</dbReference>